<reference evidence="2" key="1">
    <citation type="journal article" date="2020" name="New Phytol.">
        <title>Comparative genomics reveals dynamic genome evolution in host specialist ectomycorrhizal fungi.</title>
        <authorList>
            <person name="Lofgren L.A."/>
            <person name="Nguyen N.H."/>
            <person name="Vilgalys R."/>
            <person name="Ruytinx J."/>
            <person name="Liao H.L."/>
            <person name="Branco S."/>
            <person name="Kuo A."/>
            <person name="LaButti K."/>
            <person name="Lipzen A."/>
            <person name="Andreopoulos W."/>
            <person name="Pangilinan J."/>
            <person name="Riley R."/>
            <person name="Hundley H."/>
            <person name="Na H."/>
            <person name="Barry K."/>
            <person name="Grigoriev I.V."/>
            <person name="Stajich J.E."/>
            <person name="Kennedy P.G."/>
        </authorList>
    </citation>
    <scope>NUCLEOTIDE SEQUENCE</scope>
    <source>
        <strain evidence="2">FC423</strain>
    </source>
</reference>
<dbReference type="EMBL" id="JABBWM010000004">
    <property type="protein sequence ID" value="KAG2117883.1"/>
    <property type="molecule type" value="Genomic_DNA"/>
</dbReference>
<keyword evidence="3" id="KW-1185">Reference proteome</keyword>
<gene>
    <name evidence="2" type="ORF">F5147DRAFT_648321</name>
</gene>
<evidence type="ECO:0000256" key="1">
    <source>
        <dbReference type="SAM" id="MobiDB-lite"/>
    </source>
</evidence>
<proteinExistence type="predicted"/>
<organism evidence="2 3">
    <name type="scientific">Suillus discolor</name>
    <dbReference type="NCBI Taxonomy" id="1912936"/>
    <lineage>
        <taxon>Eukaryota</taxon>
        <taxon>Fungi</taxon>
        <taxon>Dikarya</taxon>
        <taxon>Basidiomycota</taxon>
        <taxon>Agaricomycotina</taxon>
        <taxon>Agaricomycetes</taxon>
        <taxon>Agaricomycetidae</taxon>
        <taxon>Boletales</taxon>
        <taxon>Suillineae</taxon>
        <taxon>Suillaceae</taxon>
        <taxon>Suillus</taxon>
    </lineage>
</organism>
<sequence length="434" mass="48247">MNQFNNLRLKDKATSTCCLPELVETPSEEHFRLIESSFVSMFYGLLDVKAKESPVELDMTGPKLLEALSSEGDTLDLALQSASKAMSHLAVIMTNTQPQPTMKHKADDIVTISENESEDSGQPRAAACKPPHKIMWHMTTTTGADTPEGISPVTLDHYLKPRSRLPHCKALSQRPSDASASTQCQLPAVIPSSTPSNLVSVISPAGTAAFAPILRSPGMTRSQHFFTIATRIDACAMQISGNIEFHLFMDMRAEFVWISFKMMPKQWAVATETYNNHLEEKNYANGLETSNFKSCSGEGTVMLLSSSRLSLGRRFTRHTRAPTVSKNEPPPSRPQPPGVFSKGKHFYPCAFLETVKQIYEKVFLWPSGESPALKQEAFATMLLDWSTTLESGTVLFKLYEELEINGMTPDVLLTVHNGVKHLHIEYLQEHWTTL</sequence>
<dbReference type="OrthoDB" id="3260919at2759"/>
<dbReference type="GeneID" id="64695533"/>
<name>A0A9P7FGL1_9AGAM</name>
<feature type="region of interest" description="Disordered" evidence="1">
    <location>
        <begin position="318"/>
        <end position="340"/>
    </location>
</feature>
<dbReference type="RefSeq" id="XP_041298400.1">
    <property type="nucleotide sequence ID" value="XM_041433274.1"/>
</dbReference>
<evidence type="ECO:0000313" key="2">
    <source>
        <dbReference type="EMBL" id="KAG2117883.1"/>
    </source>
</evidence>
<comment type="caution">
    <text evidence="2">The sequence shown here is derived from an EMBL/GenBank/DDBJ whole genome shotgun (WGS) entry which is preliminary data.</text>
</comment>
<feature type="compositionally biased region" description="Pro residues" evidence="1">
    <location>
        <begin position="328"/>
        <end position="337"/>
    </location>
</feature>
<dbReference type="AlphaFoldDB" id="A0A9P7FGL1"/>
<evidence type="ECO:0000313" key="3">
    <source>
        <dbReference type="Proteomes" id="UP000823399"/>
    </source>
</evidence>
<protein>
    <submittedName>
        <fullName evidence="2">Uncharacterized protein</fullName>
    </submittedName>
</protein>
<dbReference type="Proteomes" id="UP000823399">
    <property type="component" value="Unassembled WGS sequence"/>
</dbReference>
<accession>A0A9P7FGL1</accession>